<dbReference type="SUPFAM" id="SSF55931">
    <property type="entry name" value="Glutamine synthetase/guanido kinase"/>
    <property type="match status" value="1"/>
</dbReference>
<evidence type="ECO:0000256" key="1">
    <source>
        <dbReference type="ARBA" id="ARBA00005306"/>
    </source>
</evidence>
<protein>
    <recommendedName>
        <fullName evidence="3 11">Aspartyl/glutamyl-tRNA(Asn/Gln) amidotransferase subunit B</fullName>
        <shortName evidence="11">Asp/Glu-ADT subunit B</shortName>
        <ecNumber evidence="11">6.3.5.-</ecNumber>
    </recommendedName>
</protein>
<evidence type="ECO:0000256" key="9">
    <source>
        <dbReference type="ARBA" id="ARBA00047380"/>
    </source>
</evidence>
<keyword evidence="7 11" id="KW-0648">Protein biosynthesis</keyword>
<evidence type="ECO:0000256" key="3">
    <source>
        <dbReference type="ARBA" id="ARBA00016923"/>
    </source>
</evidence>
<dbReference type="RefSeq" id="WP_221252455.1">
    <property type="nucleotide sequence ID" value="NZ_AP024355.1"/>
</dbReference>
<evidence type="ECO:0000256" key="5">
    <source>
        <dbReference type="ARBA" id="ARBA00022741"/>
    </source>
</evidence>
<evidence type="ECO:0000256" key="2">
    <source>
        <dbReference type="ARBA" id="ARBA00011123"/>
    </source>
</evidence>
<evidence type="ECO:0000256" key="7">
    <source>
        <dbReference type="ARBA" id="ARBA00022917"/>
    </source>
</evidence>
<evidence type="ECO:0000256" key="6">
    <source>
        <dbReference type="ARBA" id="ARBA00022840"/>
    </source>
</evidence>
<dbReference type="Proteomes" id="UP001319827">
    <property type="component" value="Chromosome"/>
</dbReference>
<dbReference type="HAMAP" id="MF_00121">
    <property type="entry name" value="GatB"/>
    <property type="match status" value="1"/>
</dbReference>
<evidence type="ECO:0000256" key="10">
    <source>
        <dbReference type="ARBA" id="ARBA00047913"/>
    </source>
</evidence>
<comment type="catalytic activity">
    <reaction evidence="9 11">
        <text>L-aspartyl-tRNA(Asn) + L-glutamine + ATP + H2O = L-asparaginyl-tRNA(Asn) + L-glutamate + ADP + phosphate + 2 H(+)</text>
        <dbReference type="Rhea" id="RHEA:14513"/>
        <dbReference type="Rhea" id="RHEA-COMP:9674"/>
        <dbReference type="Rhea" id="RHEA-COMP:9677"/>
        <dbReference type="ChEBI" id="CHEBI:15377"/>
        <dbReference type="ChEBI" id="CHEBI:15378"/>
        <dbReference type="ChEBI" id="CHEBI:29985"/>
        <dbReference type="ChEBI" id="CHEBI:30616"/>
        <dbReference type="ChEBI" id="CHEBI:43474"/>
        <dbReference type="ChEBI" id="CHEBI:58359"/>
        <dbReference type="ChEBI" id="CHEBI:78515"/>
        <dbReference type="ChEBI" id="CHEBI:78516"/>
        <dbReference type="ChEBI" id="CHEBI:456216"/>
    </reaction>
</comment>
<dbReference type="InterPro" id="IPR017958">
    <property type="entry name" value="Gln-tRNA_amidoTrfase_suB_CS"/>
</dbReference>
<dbReference type="InterPro" id="IPR014746">
    <property type="entry name" value="Gln_synth/guanido_kin_cat_dom"/>
</dbReference>
<keyword evidence="14" id="KW-1185">Reference proteome</keyword>
<dbReference type="NCBIfam" id="NF004015">
    <property type="entry name" value="PRK05477.1-5"/>
    <property type="match status" value="1"/>
</dbReference>
<comment type="subunit">
    <text evidence="2 11">Heterotrimer of A, B and C subunits.</text>
</comment>
<dbReference type="InterPro" id="IPR018027">
    <property type="entry name" value="Asn/Gln_amidotransferase"/>
</dbReference>
<dbReference type="InterPro" id="IPR023168">
    <property type="entry name" value="GatB_Yqey_C_2"/>
</dbReference>
<evidence type="ECO:0000256" key="8">
    <source>
        <dbReference type="ARBA" id="ARBA00024799"/>
    </source>
</evidence>
<dbReference type="Gene3D" id="1.10.150.380">
    <property type="entry name" value="GatB domain, N-terminal subdomain"/>
    <property type="match status" value="1"/>
</dbReference>
<evidence type="ECO:0000313" key="13">
    <source>
        <dbReference type="EMBL" id="BCR03666.1"/>
    </source>
</evidence>
<comment type="catalytic activity">
    <reaction evidence="10 11">
        <text>L-glutamyl-tRNA(Gln) + L-glutamine + ATP + H2O = L-glutaminyl-tRNA(Gln) + L-glutamate + ADP + phosphate + H(+)</text>
        <dbReference type="Rhea" id="RHEA:17521"/>
        <dbReference type="Rhea" id="RHEA-COMP:9681"/>
        <dbReference type="Rhea" id="RHEA-COMP:9684"/>
        <dbReference type="ChEBI" id="CHEBI:15377"/>
        <dbReference type="ChEBI" id="CHEBI:15378"/>
        <dbReference type="ChEBI" id="CHEBI:29985"/>
        <dbReference type="ChEBI" id="CHEBI:30616"/>
        <dbReference type="ChEBI" id="CHEBI:43474"/>
        <dbReference type="ChEBI" id="CHEBI:58359"/>
        <dbReference type="ChEBI" id="CHEBI:78520"/>
        <dbReference type="ChEBI" id="CHEBI:78521"/>
        <dbReference type="ChEBI" id="CHEBI:456216"/>
    </reaction>
</comment>
<keyword evidence="6 11" id="KW-0067">ATP-binding</keyword>
<gene>
    <name evidence="11 13" type="primary">gatB</name>
    <name evidence="13" type="ORF">DESUT3_07350</name>
</gene>
<dbReference type="InterPro" id="IPR003789">
    <property type="entry name" value="Asn/Gln_tRNA_amidoTrase-B-like"/>
</dbReference>
<dbReference type="Pfam" id="PF02637">
    <property type="entry name" value="GatB_Yqey"/>
    <property type="match status" value="1"/>
</dbReference>
<dbReference type="NCBIfam" id="TIGR00133">
    <property type="entry name" value="gatB"/>
    <property type="match status" value="1"/>
</dbReference>
<dbReference type="EMBL" id="AP024355">
    <property type="protein sequence ID" value="BCR03666.1"/>
    <property type="molecule type" value="Genomic_DNA"/>
</dbReference>
<dbReference type="InterPro" id="IPR017959">
    <property type="entry name" value="Asn/Gln-tRNA_amidoTrfase_suB/E"/>
</dbReference>
<name>A0ABN6DUK5_9BACT</name>
<evidence type="ECO:0000313" key="14">
    <source>
        <dbReference type="Proteomes" id="UP001319827"/>
    </source>
</evidence>
<reference evidence="13 14" key="1">
    <citation type="journal article" date="2016" name="C (Basel)">
        <title>Selective Growth of and Electricity Production by Marine Exoelectrogenic Bacteria in Self-Aggregated Hydrogel of Microbially Reduced Graphene Oxide.</title>
        <authorList>
            <person name="Yoshida N."/>
            <person name="Goto Y."/>
            <person name="Miyata Y."/>
        </authorList>
    </citation>
    <scope>NUCLEOTIDE SEQUENCE [LARGE SCALE GENOMIC DNA]</scope>
    <source>
        <strain evidence="13 14">NIT-T3</strain>
    </source>
</reference>
<keyword evidence="4 11" id="KW-0436">Ligase</keyword>
<dbReference type="SMART" id="SM00845">
    <property type="entry name" value="GatB_Yqey"/>
    <property type="match status" value="1"/>
</dbReference>
<dbReference type="PANTHER" id="PTHR11659:SF0">
    <property type="entry name" value="GLUTAMYL-TRNA(GLN) AMIDOTRANSFERASE SUBUNIT B, MITOCHONDRIAL"/>
    <property type="match status" value="1"/>
</dbReference>
<dbReference type="EC" id="6.3.5.-" evidence="11"/>
<dbReference type="Gene3D" id="1.10.10.410">
    <property type="match status" value="1"/>
</dbReference>
<comment type="function">
    <text evidence="8 11">Allows the formation of correctly charged Asn-tRNA(Asn) or Gln-tRNA(Gln) through the transamidation of misacylated Asp-tRNA(Asn) or Glu-tRNA(Gln) in organisms which lack either or both of asparaginyl-tRNA or glutaminyl-tRNA synthetases. The reaction takes place in the presence of glutamine and ATP through an activated phospho-Asp-tRNA(Asn) or phospho-Glu-tRNA(Gln).</text>
</comment>
<reference evidence="13 14" key="2">
    <citation type="journal article" date="2021" name="Int. J. Syst. Evol. Microbiol.">
        <title>Isolation and Polyphasic Characterization of Desulfuromonas versatilis sp. Nov., an Electrogenic Bacteria Capable of Versatile Metabolism Isolated from a Graphene Oxide-Reducing Enrichment Culture.</title>
        <authorList>
            <person name="Xie L."/>
            <person name="Yoshida N."/>
            <person name="Ishii S."/>
            <person name="Meng L."/>
        </authorList>
    </citation>
    <scope>NUCLEOTIDE SEQUENCE [LARGE SCALE GENOMIC DNA]</scope>
    <source>
        <strain evidence="13 14">NIT-T3</strain>
    </source>
</reference>
<dbReference type="SUPFAM" id="SSF89095">
    <property type="entry name" value="GatB/YqeY motif"/>
    <property type="match status" value="1"/>
</dbReference>
<dbReference type="PROSITE" id="PS01234">
    <property type="entry name" value="GATB"/>
    <property type="match status" value="1"/>
</dbReference>
<keyword evidence="5 11" id="KW-0547">Nucleotide-binding</keyword>
<proteinExistence type="inferred from homology"/>
<evidence type="ECO:0000256" key="11">
    <source>
        <dbReference type="HAMAP-Rule" id="MF_00121"/>
    </source>
</evidence>
<sequence length="482" mass="53314">MSSKYEVVIGLEVHVQLTTNTKIFCGCSTAFGGEPNAHTCPVCLGLPGALPVLNKKAVEFAIRTGLATHCSIAPRSVFARKNYFYPDLPKGYQISQFELPVCEHGHLDIETEAGGAKRIGITRIHMEEDAGKLVHGDTADTAGSSFVDLNRACTPLLEVVSEPDMRSSDEAIAYLKKLHQIVVYLGVCDGNMEQGSFRCDANVSIRPWGQKEFGTRAELKNINSFRFIKQAIDYEVERQAEILEEGGRVVQETRLFDTTTGMTRSMRGKEEAHDYRYFPDPDLVPLVISEQWIDQVRQGLPELPEAKIERYVSEYGIPRYDAEVLSAERPVADYYDACVRLHGNAKACSNWVMGEVQRRLNEEGIGIDQCPVTPELLAGMLGRIDDNTISGKIAKTVFEEMWKSGDTADAIIEKKGLKQVTDTGAIEQIIDEILAANPGQVEEYRGGKEKVFGFFVGQVMKASKGKANPAAVNELLKKKLQG</sequence>
<dbReference type="NCBIfam" id="NF004012">
    <property type="entry name" value="PRK05477.1-2"/>
    <property type="match status" value="1"/>
</dbReference>
<dbReference type="PANTHER" id="PTHR11659">
    <property type="entry name" value="GLUTAMYL-TRNA GLN AMIDOTRANSFERASE SUBUNIT B MITOCHONDRIAL AND PROKARYOTIC PET112-RELATED"/>
    <property type="match status" value="1"/>
</dbReference>
<evidence type="ECO:0000259" key="12">
    <source>
        <dbReference type="SMART" id="SM00845"/>
    </source>
</evidence>
<comment type="similarity">
    <text evidence="1 11">Belongs to the GatB/GatE family. GatB subfamily.</text>
</comment>
<evidence type="ECO:0000256" key="4">
    <source>
        <dbReference type="ARBA" id="ARBA00022598"/>
    </source>
</evidence>
<dbReference type="InterPro" id="IPR004413">
    <property type="entry name" value="GatB"/>
</dbReference>
<dbReference type="InterPro" id="IPR042114">
    <property type="entry name" value="GatB_C_1"/>
</dbReference>
<feature type="domain" description="Asn/Gln amidotransferase" evidence="12">
    <location>
        <begin position="333"/>
        <end position="480"/>
    </location>
</feature>
<dbReference type="InterPro" id="IPR006075">
    <property type="entry name" value="Asn/Gln-tRNA_Trfase_suB/E_cat"/>
</dbReference>
<dbReference type="Pfam" id="PF02934">
    <property type="entry name" value="GatB_N"/>
    <property type="match status" value="1"/>
</dbReference>
<accession>A0ABN6DUK5</accession>
<organism evidence="13 14">
    <name type="scientific">Desulfuromonas versatilis</name>
    <dbReference type="NCBI Taxonomy" id="2802975"/>
    <lineage>
        <taxon>Bacteria</taxon>
        <taxon>Pseudomonadati</taxon>
        <taxon>Thermodesulfobacteriota</taxon>
        <taxon>Desulfuromonadia</taxon>
        <taxon>Desulfuromonadales</taxon>
        <taxon>Desulfuromonadaceae</taxon>
        <taxon>Desulfuromonas</taxon>
    </lineage>
</organism>
<dbReference type="NCBIfam" id="NF004014">
    <property type="entry name" value="PRK05477.1-4"/>
    <property type="match status" value="1"/>
</dbReference>